<accession>A0ABS4RAE3</accession>
<dbReference type="Gene3D" id="1.20.1260.10">
    <property type="match status" value="1"/>
</dbReference>
<name>A0ABS4RAE3_9BACI</name>
<dbReference type="Proteomes" id="UP001519293">
    <property type="component" value="Unassembled WGS sequence"/>
</dbReference>
<protein>
    <recommendedName>
        <fullName evidence="3">Spore coat protein</fullName>
    </recommendedName>
</protein>
<sequence>MTQSLTQTEVENLRRIIGEHGMISNKLEAYSQSAMDPELKAILQRDAQAAKSAQQQLLSFLQ</sequence>
<evidence type="ECO:0000313" key="1">
    <source>
        <dbReference type="EMBL" id="MBP2239862.1"/>
    </source>
</evidence>
<dbReference type="InterPro" id="IPR012347">
    <property type="entry name" value="Ferritin-like"/>
</dbReference>
<keyword evidence="2" id="KW-1185">Reference proteome</keyword>
<reference evidence="1 2" key="1">
    <citation type="submission" date="2021-03" db="EMBL/GenBank/DDBJ databases">
        <title>Genomic Encyclopedia of Type Strains, Phase IV (KMG-IV): sequencing the most valuable type-strain genomes for metagenomic binning, comparative biology and taxonomic classification.</title>
        <authorList>
            <person name="Goeker M."/>
        </authorList>
    </citation>
    <scope>NUCLEOTIDE SEQUENCE [LARGE SCALE GENOMIC DNA]</scope>
    <source>
        <strain evidence="1 2">DSM 26675</strain>
    </source>
</reference>
<proteinExistence type="predicted"/>
<dbReference type="EMBL" id="JAGIKZ010000001">
    <property type="protein sequence ID" value="MBP2239862.1"/>
    <property type="molecule type" value="Genomic_DNA"/>
</dbReference>
<dbReference type="RefSeq" id="WP_066394165.1">
    <property type="nucleotide sequence ID" value="NZ_JAGIKZ010000001.1"/>
</dbReference>
<gene>
    <name evidence="1" type="ORF">J2Z40_000415</name>
</gene>
<comment type="caution">
    <text evidence="1">The sequence shown here is derived from an EMBL/GenBank/DDBJ whole genome shotgun (WGS) entry which is preliminary data.</text>
</comment>
<evidence type="ECO:0000313" key="2">
    <source>
        <dbReference type="Proteomes" id="UP001519293"/>
    </source>
</evidence>
<organism evidence="1 2">
    <name type="scientific">Cytobacillus eiseniae</name>
    <dbReference type="NCBI Taxonomy" id="762947"/>
    <lineage>
        <taxon>Bacteria</taxon>
        <taxon>Bacillati</taxon>
        <taxon>Bacillota</taxon>
        <taxon>Bacilli</taxon>
        <taxon>Bacillales</taxon>
        <taxon>Bacillaceae</taxon>
        <taxon>Cytobacillus</taxon>
    </lineage>
</organism>
<evidence type="ECO:0008006" key="3">
    <source>
        <dbReference type="Google" id="ProtNLM"/>
    </source>
</evidence>